<dbReference type="EnsemblProtists" id="PYU1_T004702">
    <property type="protein sequence ID" value="PYU1_T004702"/>
    <property type="gene ID" value="PYU1_G004691"/>
</dbReference>
<dbReference type="InterPro" id="IPR002433">
    <property type="entry name" value="Orn_de-COase"/>
</dbReference>
<dbReference type="SUPFAM" id="SSF50621">
    <property type="entry name" value="Alanine racemase C-terminal domain-like"/>
    <property type="match status" value="1"/>
</dbReference>
<reference evidence="4" key="2">
    <citation type="submission" date="2010-04" db="EMBL/GenBank/DDBJ databases">
        <authorList>
            <person name="Buell R."/>
            <person name="Hamilton J."/>
            <person name="Hostetler J."/>
        </authorList>
    </citation>
    <scope>NUCLEOTIDE SEQUENCE [LARGE SCALE GENOMIC DNA]</scope>
    <source>
        <strain evidence="4">DAOM:BR144</strain>
    </source>
</reference>
<dbReference type="GO" id="GO:0005737">
    <property type="term" value="C:cytoplasm"/>
    <property type="evidence" value="ECO:0007669"/>
    <property type="project" value="TreeGrafter"/>
</dbReference>
<keyword evidence="1" id="KW-0663">Pyridoxal phosphate</keyword>
<dbReference type="HOGENOM" id="CLU_2965932_0_0_1"/>
<dbReference type="VEuPathDB" id="FungiDB:PYU1_G004691"/>
<accession>K3WIB0</accession>
<dbReference type="Proteomes" id="UP000019132">
    <property type="component" value="Unassembled WGS sequence"/>
</dbReference>
<evidence type="ECO:0000256" key="1">
    <source>
        <dbReference type="ARBA" id="ARBA00022898"/>
    </source>
</evidence>
<name>K3WIB0_GLOUD</name>
<sequence length="59" mass="6662">MKEVKMPMMEIGQWICFPSMGAYTCAAGSDFNGFAPPQKIYFDGNEAAQEPQQEQQFVH</sequence>
<dbReference type="PANTHER" id="PTHR11482:SF6">
    <property type="entry name" value="ORNITHINE DECARBOXYLASE 1-RELATED"/>
    <property type="match status" value="1"/>
</dbReference>
<dbReference type="PANTHER" id="PTHR11482">
    <property type="entry name" value="ARGININE/DIAMINOPIMELATE/ORNITHINE DECARBOXYLASE"/>
    <property type="match status" value="1"/>
</dbReference>
<reference evidence="3" key="3">
    <citation type="submission" date="2015-02" db="UniProtKB">
        <authorList>
            <consortium name="EnsemblProtists"/>
        </authorList>
    </citation>
    <scope>IDENTIFICATION</scope>
    <source>
        <strain evidence="3">DAOM BR144</strain>
    </source>
</reference>
<evidence type="ECO:0000313" key="3">
    <source>
        <dbReference type="EnsemblProtists" id="PYU1_T004702"/>
    </source>
</evidence>
<dbReference type="EMBL" id="GL376631">
    <property type="status" value="NOT_ANNOTATED_CDS"/>
    <property type="molecule type" value="Genomic_DNA"/>
</dbReference>
<keyword evidence="2" id="KW-0456">Lyase</keyword>
<evidence type="ECO:0000256" key="2">
    <source>
        <dbReference type="ARBA" id="ARBA00023239"/>
    </source>
</evidence>
<evidence type="ECO:0000313" key="4">
    <source>
        <dbReference type="Proteomes" id="UP000019132"/>
    </source>
</evidence>
<dbReference type="GO" id="GO:0033387">
    <property type="term" value="P:putrescine biosynthetic process from arginine, via ornithine"/>
    <property type="evidence" value="ECO:0007669"/>
    <property type="project" value="TreeGrafter"/>
</dbReference>
<evidence type="ECO:0008006" key="5">
    <source>
        <dbReference type="Google" id="ProtNLM"/>
    </source>
</evidence>
<reference evidence="4" key="1">
    <citation type="journal article" date="2010" name="Genome Biol.">
        <title>Genome sequence of the necrotrophic plant pathogen Pythium ultimum reveals original pathogenicity mechanisms and effector repertoire.</title>
        <authorList>
            <person name="Levesque C.A."/>
            <person name="Brouwer H."/>
            <person name="Cano L."/>
            <person name="Hamilton J.P."/>
            <person name="Holt C."/>
            <person name="Huitema E."/>
            <person name="Raffaele S."/>
            <person name="Robideau G.P."/>
            <person name="Thines M."/>
            <person name="Win J."/>
            <person name="Zerillo M.M."/>
            <person name="Beakes G.W."/>
            <person name="Boore J.L."/>
            <person name="Busam D."/>
            <person name="Dumas B."/>
            <person name="Ferriera S."/>
            <person name="Fuerstenberg S.I."/>
            <person name="Gachon C.M."/>
            <person name="Gaulin E."/>
            <person name="Govers F."/>
            <person name="Grenville-Briggs L."/>
            <person name="Horner N."/>
            <person name="Hostetler J."/>
            <person name="Jiang R.H."/>
            <person name="Johnson J."/>
            <person name="Krajaejun T."/>
            <person name="Lin H."/>
            <person name="Meijer H.J."/>
            <person name="Moore B."/>
            <person name="Morris P."/>
            <person name="Phuntmart V."/>
            <person name="Puiu D."/>
            <person name="Shetty J."/>
            <person name="Stajich J.E."/>
            <person name="Tripathy S."/>
            <person name="Wawra S."/>
            <person name="van West P."/>
            <person name="Whitty B.R."/>
            <person name="Coutinho P.M."/>
            <person name="Henrissat B."/>
            <person name="Martin F."/>
            <person name="Thomas P.D."/>
            <person name="Tyler B.M."/>
            <person name="De Vries R.P."/>
            <person name="Kamoun S."/>
            <person name="Yandell M."/>
            <person name="Tisserat N."/>
            <person name="Buell C.R."/>
        </authorList>
    </citation>
    <scope>NUCLEOTIDE SEQUENCE</scope>
    <source>
        <strain evidence="4">DAOM:BR144</strain>
    </source>
</reference>
<proteinExistence type="predicted"/>
<dbReference type="InParanoid" id="K3WIB0"/>
<dbReference type="STRING" id="431595.K3WIB0"/>
<organism evidence="3 4">
    <name type="scientific">Globisporangium ultimum (strain ATCC 200006 / CBS 805.95 / DAOM BR144)</name>
    <name type="common">Pythium ultimum</name>
    <dbReference type="NCBI Taxonomy" id="431595"/>
    <lineage>
        <taxon>Eukaryota</taxon>
        <taxon>Sar</taxon>
        <taxon>Stramenopiles</taxon>
        <taxon>Oomycota</taxon>
        <taxon>Peronosporomycetes</taxon>
        <taxon>Pythiales</taxon>
        <taxon>Pythiaceae</taxon>
        <taxon>Globisporangium</taxon>
    </lineage>
</organism>
<dbReference type="AlphaFoldDB" id="K3WIB0"/>
<dbReference type="GO" id="GO:0004586">
    <property type="term" value="F:ornithine decarboxylase activity"/>
    <property type="evidence" value="ECO:0007669"/>
    <property type="project" value="TreeGrafter"/>
</dbReference>
<protein>
    <recommendedName>
        <fullName evidence="5">Orn/DAP/Arg decarboxylase 2 C-terminal domain-containing protein</fullName>
    </recommendedName>
</protein>
<keyword evidence="4" id="KW-1185">Reference proteome</keyword>
<dbReference type="InterPro" id="IPR009006">
    <property type="entry name" value="Ala_racemase/Decarboxylase_C"/>
</dbReference>
<dbReference type="Gene3D" id="2.40.37.10">
    <property type="entry name" value="Lyase, Ornithine Decarboxylase, Chain A, domain 1"/>
    <property type="match status" value="1"/>
</dbReference>